<keyword evidence="12" id="KW-1185">Reference proteome</keyword>
<evidence type="ECO:0000256" key="5">
    <source>
        <dbReference type="ARBA" id="ARBA00022692"/>
    </source>
</evidence>
<dbReference type="EC" id="2.5.1.141" evidence="10"/>
<organism evidence="11 12">
    <name type="scientific">Kroppenstedtia pulmonis</name>
    <dbReference type="NCBI Taxonomy" id="1380685"/>
    <lineage>
        <taxon>Bacteria</taxon>
        <taxon>Bacillati</taxon>
        <taxon>Bacillota</taxon>
        <taxon>Bacilli</taxon>
        <taxon>Bacillales</taxon>
        <taxon>Thermoactinomycetaceae</taxon>
        <taxon>Kroppenstedtia</taxon>
    </lineage>
</organism>
<dbReference type="Pfam" id="PF01040">
    <property type="entry name" value="UbiA"/>
    <property type="match status" value="1"/>
</dbReference>
<evidence type="ECO:0000256" key="2">
    <source>
        <dbReference type="ARBA" id="ARBA00004919"/>
    </source>
</evidence>
<dbReference type="InterPro" id="IPR030470">
    <property type="entry name" value="UbiA_prenylTrfase_CS"/>
</dbReference>
<dbReference type="Proteomes" id="UP000503088">
    <property type="component" value="Chromosome"/>
</dbReference>
<sequence>MERPVTQDSSSVILPGEESVTAAKATWRDYWELTKPGINRANLIAVFTGYWLAGYASFDLVLLLAVLLGTALVIAGGCVVNNFIDRDIDPLMERTRNRAVPAGRIKPQTALWMGIVLFILGMVVLAGFANPLAALLAGIGFLVYVFAYTVWTKRTTPWNTLVGSFSGALPPMIGWVAVTGTLDAVAGVLFMIMFVWQFPHFYALAILKERDYRAAGVPMLPVVKGVAETKLQIMLFTLMMLPASLLLYLLGAASWIYFISALILGSVWIILAFKGWSGNDQTWARKMFLFSLLYLPLLQIAMFVDPLVLG</sequence>
<comment type="pathway">
    <text evidence="2 10">Porphyrin-containing compound metabolism; heme O biosynthesis; heme O from protoheme: step 1/1.</text>
</comment>
<dbReference type="HAMAP" id="MF_00154">
    <property type="entry name" value="CyoE_CtaB"/>
    <property type="match status" value="1"/>
</dbReference>
<comment type="subunit">
    <text evidence="10">Interacts with CtaA.</text>
</comment>
<evidence type="ECO:0000256" key="9">
    <source>
        <dbReference type="ARBA" id="ARBA00047690"/>
    </source>
</evidence>
<feature type="transmembrane region" description="Helical" evidence="10">
    <location>
        <begin position="158"/>
        <end position="178"/>
    </location>
</feature>
<dbReference type="InterPro" id="IPR000537">
    <property type="entry name" value="UbiA_prenyltransferase"/>
</dbReference>
<evidence type="ECO:0000256" key="6">
    <source>
        <dbReference type="ARBA" id="ARBA00022989"/>
    </source>
</evidence>
<dbReference type="PANTHER" id="PTHR43448:SF2">
    <property type="entry name" value="PROTOHEME IX FARNESYLTRANSFERASE, MITOCHONDRIAL"/>
    <property type="match status" value="1"/>
</dbReference>
<dbReference type="NCBIfam" id="NF003349">
    <property type="entry name" value="PRK04375.1-2"/>
    <property type="match status" value="1"/>
</dbReference>
<gene>
    <name evidence="11" type="primary">cyoE</name>
    <name evidence="10" type="synonym">ctaB</name>
    <name evidence="11" type="ORF">GXN76_02375</name>
</gene>
<evidence type="ECO:0000256" key="4">
    <source>
        <dbReference type="ARBA" id="ARBA00022679"/>
    </source>
</evidence>
<reference evidence="11 12" key="1">
    <citation type="submission" date="2020-01" db="EMBL/GenBank/DDBJ databases">
        <authorList>
            <person name="Gulvik C.A."/>
            <person name="Batra D.G."/>
        </authorList>
    </citation>
    <scope>NUCLEOTIDE SEQUENCE [LARGE SCALE GENOMIC DNA]</scope>
    <source>
        <strain evidence="11 12">W9323</strain>
    </source>
</reference>
<comment type="miscellaneous">
    <text evidence="10">Carbon 2 of the heme B porphyrin ring is defined according to the Fischer nomenclature.</text>
</comment>
<dbReference type="Gene3D" id="1.10.357.140">
    <property type="entry name" value="UbiA prenyltransferase"/>
    <property type="match status" value="1"/>
</dbReference>
<dbReference type="AlphaFoldDB" id="A0A7D4BI48"/>
<evidence type="ECO:0000256" key="1">
    <source>
        <dbReference type="ARBA" id="ARBA00004651"/>
    </source>
</evidence>
<dbReference type="NCBIfam" id="TIGR01473">
    <property type="entry name" value="cyoE_ctaB"/>
    <property type="match status" value="1"/>
</dbReference>
<keyword evidence="7 10" id="KW-0350">Heme biosynthesis</keyword>
<keyword evidence="5 10" id="KW-0812">Transmembrane</keyword>
<evidence type="ECO:0000313" key="11">
    <source>
        <dbReference type="EMBL" id="QKG83430.1"/>
    </source>
</evidence>
<keyword evidence="4 10" id="KW-0808">Transferase</keyword>
<feature type="transmembrane region" description="Helical" evidence="10">
    <location>
        <begin position="256"/>
        <end position="276"/>
    </location>
</feature>
<comment type="function">
    <text evidence="10">Converts heme B (protoheme IX) to heme O by substitution of the vinyl group on carbon 2 of heme B porphyrin ring with a hydroxyethyl farnesyl side group.</text>
</comment>
<keyword evidence="6 10" id="KW-1133">Transmembrane helix</keyword>
<dbReference type="UniPathway" id="UPA00834">
    <property type="reaction ID" value="UER00712"/>
</dbReference>
<dbReference type="FunFam" id="1.10.357.140:FF:000001">
    <property type="entry name" value="Protoheme IX farnesyltransferase"/>
    <property type="match status" value="1"/>
</dbReference>
<evidence type="ECO:0000313" key="12">
    <source>
        <dbReference type="Proteomes" id="UP000503088"/>
    </source>
</evidence>
<dbReference type="PANTHER" id="PTHR43448">
    <property type="entry name" value="PROTOHEME IX FARNESYLTRANSFERASE, MITOCHONDRIAL"/>
    <property type="match status" value="1"/>
</dbReference>
<comment type="subcellular location">
    <subcellularLocation>
        <location evidence="1 10">Cell membrane</location>
        <topology evidence="1 10">Multi-pass membrane protein</topology>
    </subcellularLocation>
</comment>
<comment type="similarity">
    <text evidence="10">Belongs to the UbiA prenyltransferase family. Protoheme IX farnesyltransferase subfamily.</text>
</comment>
<feature type="transmembrane region" description="Helical" evidence="10">
    <location>
        <begin position="132"/>
        <end position="151"/>
    </location>
</feature>
<comment type="catalytic activity">
    <reaction evidence="9 10">
        <text>heme b + (2E,6E)-farnesyl diphosphate + H2O = Fe(II)-heme o + diphosphate</text>
        <dbReference type="Rhea" id="RHEA:28070"/>
        <dbReference type="ChEBI" id="CHEBI:15377"/>
        <dbReference type="ChEBI" id="CHEBI:33019"/>
        <dbReference type="ChEBI" id="CHEBI:60344"/>
        <dbReference type="ChEBI" id="CHEBI:60530"/>
        <dbReference type="ChEBI" id="CHEBI:175763"/>
        <dbReference type="EC" id="2.5.1.141"/>
    </reaction>
</comment>
<evidence type="ECO:0000256" key="8">
    <source>
        <dbReference type="ARBA" id="ARBA00023136"/>
    </source>
</evidence>
<evidence type="ECO:0000256" key="3">
    <source>
        <dbReference type="ARBA" id="ARBA00022475"/>
    </source>
</evidence>
<evidence type="ECO:0000256" key="10">
    <source>
        <dbReference type="HAMAP-Rule" id="MF_00154"/>
    </source>
</evidence>
<dbReference type="InterPro" id="IPR006369">
    <property type="entry name" value="Protohaem_IX_farnesylTrfase"/>
</dbReference>
<dbReference type="PROSITE" id="PS00943">
    <property type="entry name" value="UBIA"/>
    <property type="match status" value="1"/>
</dbReference>
<dbReference type="NCBIfam" id="NF003348">
    <property type="entry name" value="PRK04375.1-1"/>
    <property type="match status" value="1"/>
</dbReference>
<accession>A0A7D4BI48</accession>
<feature type="transmembrane region" description="Helical" evidence="10">
    <location>
        <begin position="233"/>
        <end position="250"/>
    </location>
</feature>
<feature type="transmembrane region" description="Helical" evidence="10">
    <location>
        <begin position="105"/>
        <end position="126"/>
    </location>
</feature>
<name>A0A7D4BI48_9BACL</name>
<dbReference type="RefSeq" id="WP_173220162.1">
    <property type="nucleotide sequence ID" value="NZ_CP048104.1"/>
</dbReference>
<dbReference type="CDD" id="cd13957">
    <property type="entry name" value="PT_UbiA_Cox10"/>
    <property type="match status" value="1"/>
</dbReference>
<dbReference type="EMBL" id="CP048104">
    <property type="protein sequence ID" value="QKG83430.1"/>
    <property type="molecule type" value="Genomic_DNA"/>
</dbReference>
<dbReference type="GO" id="GO:0008495">
    <property type="term" value="F:protoheme IX farnesyltransferase activity"/>
    <property type="evidence" value="ECO:0007669"/>
    <property type="project" value="UniProtKB-UniRule"/>
</dbReference>
<protein>
    <recommendedName>
        <fullName evidence="10">Protoheme IX farnesyltransferase</fullName>
        <ecNumber evidence="10">2.5.1.141</ecNumber>
    </recommendedName>
    <alternativeName>
        <fullName evidence="10">Heme B farnesyltransferase</fullName>
    </alternativeName>
    <alternativeName>
        <fullName evidence="10">Heme O synthase</fullName>
    </alternativeName>
</protein>
<feature type="transmembrane region" description="Helical" evidence="10">
    <location>
        <begin position="288"/>
        <end position="309"/>
    </location>
</feature>
<keyword evidence="3 10" id="KW-1003">Cell membrane</keyword>
<keyword evidence="8 10" id="KW-0472">Membrane</keyword>
<dbReference type="KEGG" id="kpul:GXN76_02375"/>
<proteinExistence type="inferred from homology"/>
<dbReference type="GO" id="GO:0048034">
    <property type="term" value="P:heme O biosynthetic process"/>
    <property type="evidence" value="ECO:0007669"/>
    <property type="project" value="UniProtKB-UniRule"/>
</dbReference>
<dbReference type="GO" id="GO:0005886">
    <property type="term" value="C:plasma membrane"/>
    <property type="evidence" value="ECO:0007669"/>
    <property type="project" value="UniProtKB-SubCell"/>
</dbReference>
<feature type="transmembrane region" description="Helical" evidence="10">
    <location>
        <begin position="60"/>
        <end position="84"/>
    </location>
</feature>
<dbReference type="InterPro" id="IPR044878">
    <property type="entry name" value="UbiA_sf"/>
</dbReference>
<feature type="transmembrane region" description="Helical" evidence="10">
    <location>
        <begin position="184"/>
        <end position="207"/>
    </location>
</feature>
<evidence type="ECO:0000256" key="7">
    <source>
        <dbReference type="ARBA" id="ARBA00023133"/>
    </source>
</evidence>